<dbReference type="InterPro" id="IPR009741">
    <property type="entry name" value="EARLY_FLOWERING_4_dom"/>
</dbReference>
<evidence type="ECO:0000256" key="4">
    <source>
        <dbReference type="ARBA" id="ARBA00022763"/>
    </source>
</evidence>
<evidence type="ECO:0000259" key="8">
    <source>
        <dbReference type="Pfam" id="PF07011"/>
    </source>
</evidence>
<dbReference type="InterPro" id="IPR036322">
    <property type="entry name" value="WD40_repeat_dom_sf"/>
</dbReference>
<evidence type="ECO:0000256" key="5">
    <source>
        <dbReference type="ARBA" id="ARBA00023125"/>
    </source>
</evidence>
<dbReference type="PROSITE" id="PS00678">
    <property type="entry name" value="WD_REPEATS_1"/>
    <property type="match status" value="1"/>
</dbReference>
<dbReference type="InterPro" id="IPR050853">
    <property type="entry name" value="WD_repeat_DNA-damage-binding"/>
</dbReference>
<dbReference type="GO" id="GO:2000001">
    <property type="term" value="P:regulation of DNA damage checkpoint"/>
    <property type="evidence" value="ECO:0007669"/>
    <property type="project" value="TreeGrafter"/>
</dbReference>
<feature type="non-terminal residue" evidence="9">
    <location>
        <position position="469"/>
    </location>
</feature>
<evidence type="ECO:0000313" key="9">
    <source>
        <dbReference type="EMBL" id="KAL0009887.1"/>
    </source>
</evidence>
<keyword evidence="10" id="KW-1185">Reference proteome</keyword>
<reference evidence="9 10" key="1">
    <citation type="submission" date="2024-01" db="EMBL/GenBank/DDBJ databases">
        <title>A telomere-to-telomere, gap-free genome of sweet tea (Lithocarpus litseifolius).</title>
        <authorList>
            <person name="Zhou J."/>
        </authorList>
    </citation>
    <scope>NUCLEOTIDE SEQUENCE [LARGE SCALE GENOMIC DNA]</scope>
    <source>
        <strain evidence="9">Zhou-2022a</strain>
        <tissue evidence="9">Leaf</tissue>
    </source>
</reference>
<protein>
    <recommendedName>
        <fullName evidence="8">Protein EARLY FLOWERING 4 domain-containing protein</fullName>
    </recommendedName>
</protein>
<keyword evidence="4" id="KW-0227">DNA damage</keyword>
<gene>
    <name evidence="9" type="ORF">SO802_004995</name>
</gene>
<name>A0AAW2DJB6_9ROSI</name>
<comment type="similarity">
    <text evidence="1">Belongs to the WD repeat DDB2/WDR76 family.</text>
</comment>
<dbReference type="Proteomes" id="UP001459277">
    <property type="component" value="Unassembled WGS sequence"/>
</dbReference>
<evidence type="ECO:0000256" key="7">
    <source>
        <dbReference type="SAM" id="MobiDB-lite"/>
    </source>
</evidence>
<feature type="compositionally biased region" description="Basic residues" evidence="7">
    <location>
        <begin position="119"/>
        <end position="131"/>
    </location>
</feature>
<dbReference type="SUPFAM" id="SSF50978">
    <property type="entry name" value="WD40 repeat-like"/>
    <property type="match status" value="1"/>
</dbReference>
<dbReference type="InterPro" id="IPR001680">
    <property type="entry name" value="WD40_rpt"/>
</dbReference>
<dbReference type="GO" id="GO:0006974">
    <property type="term" value="P:DNA damage response"/>
    <property type="evidence" value="ECO:0007669"/>
    <property type="project" value="UniProtKB-KW"/>
</dbReference>
<dbReference type="GO" id="GO:0003677">
    <property type="term" value="F:DNA binding"/>
    <property type="evidence" value="ECO:0007669"/>
    <property type="project" value="UniProtKB-KW"/>
</dbReference>
<dbReference type="GO" id="GO:0005634">
    <property type="term" value="C:nucleus"/>
    <property type="evidence" value="ECO:0007669"/>
    <property type="project" value="TreeGrafter"/>
</dbReference>
<dbReference type="Pfam" id="PF07011">
    <property type="entry name" value="Elf4"/>
    <property type="match status" value="1"/>
</dbReference>
<evidence type="ECO:0000256" key="3">
    <source>
        <dbReference type="ARBA" id="ARBA00022737"/>
    </source>
</evidence>
<organism evidence="9 10">
    <name type="scientific">Lithocarpus litseifolius</name>
    <dbReference type="NCBI Taxonomy" id="425828"/>
    <lineage>
        <taxon>Eukaryota</taxon>
        <taxon>Viridiplantae</taxon>
        <taxon>Streptophyta</taxon>
        <taxon>Embryophyta</taxon>
        <taxon>Tracheophyta</taxon>
        <taxon>Spermatophyta</taxon>
        <taxon>Magnoliopsida</taxon>
        <taxon>eudicotyledons</taxon>
        <taxon>Gunneridae</taxon>
        <taxon>Pentapetalae</taxon>
        <taxon>rosids</taxon>
        <taxon>fabids</taxon>
        <taxon>Fagales</taxon>
        <taxon>Fagaceae</taxon>
        <taxon>Lithocarpus</taxon>
    </lineage>
</organism>
<dbReference type="PROSITE" id="PS50294">
    <property type="entry name" value="WD_REPEATS_REGION"/>
    <property type="match status" value="1"/>
</dbReference>
<proteinExistence type="inferred from homology"/>
<dbReference type="InterPro" id="IPR015943">
    <property type="entry name" value="WD40/YVTN_repeat-like_dom_sf"/>
</dbReference>
<feature type="repeat" description="WD" evidence="6">
    <location>
        <begin position="367"/>
        <end position="403"/>
    </location>
</feature>
<dbReference type="PANTHER" id="PTHR14773:SF0">
    <property type="entry name" value="WD REPEAT-CONTAINING PROTEIN 76"/>
    <property type="match status" value="1"/>
</dbReference>
<keyword evidence="5" id="KW-0238">DNA-binding</keyword>
<dbReference type="InterPro" id="IPR019775">
    <property type="entry name" value="WD40_repeat_CS"/>
</dbReference>
<dbReference type="PROSITE" id="PS50082">
    <property type="entry name" value="WD_REPEATS_2"/>
    <property type="match status" value="1"/>
</dbReference>
<dbReference type="Gene3D" id="2.130.10.10">
    <property type="entry name" value="YVTN repeat-like/Quinoprotein amine dehydrogenase"/>
    <property type="match status" value="1"/>
</dbReference>
<comment type="caution">
    <text evidence="9">The sequence shown here is derived from an EMBL/GenBank/DDBJ whole genome shotgun (WGS) entry which is preliminary data.</text>
</comment>
<evidence type="ECO:0000256" key="1">
    <source>
        <dbReference type="ARBA" id="ARBA00005434"/>
    </source>
</evidence>
<feature type="region of interest" description="Disordered" evidence="7">
    <location>
        <begin position="88"/>
        <end position="150"/>
    </location>
</feature>
<dbReference type="PANTHER" id="PTHR14773">
    <property type="entry name" value="WD REPEAT-CONTAINING PROTEIN 76"/>
    <property type="match status" value="1"/>
</dbReference>
<dbReference type="SMART" id="SM00320">
    <property type="entry name" value="WD40"/>
    <property type="match status" value="2"/>
</dbReference>
<sequence>MDGDIFSSIGSTAQVDGKVLQTFQKSFGQVQHILDQNRLLINEINQNHESKIPDNLSRNVGLIRELNNNIRRVVDLYADLSSSVTKSVDVSSEADSGGSFKSNGKASQKRIRSGVVTKSYKKVRPVKKKSKTQTPIETRRSVRDQGMPPDDTVKAIFQSNSNTSPMLDLGPLSMRDAYRYRGTASDKLLMERILGFLKKPHEEFEFNGGDSIKGVCESGTGSSLELNSLSLNPENIARVVPGRITDLWFLPCSSATMIVVGNNFGNVGFWDVDSSIDDEEEDDGLHLYDPHHGVVSGISIHQHSFSKLGLIGLMDAEKKVFDLLHSSDDSIYSLSQRLDDVKCLYFSECHGGLNIWDERIGKCSTQWNLHEHRINSIDFNSKNYNIMATSSSDGTACIWDLRSISVDQPKTLKKVSHKRAVQSAHFSPSRSSLTTTSRDNMVGIVTGVNFDHTSMIKHDDQSGDSMSYF</sequence>
<evidence type="ECO:0000256" key="6">
    <source>
        <dbReference type="PROSITE-ProRule" id="PRU00221"/>
    </source>
</evidence>
<evidence type="ECO:0000256" key="2">
    <source>
        <dbReference type="ARBA" id="ARBA00022574"/>
    </source>
</evidence>
<keyword evidence="3" id="KW-0677">Repeat</keyword>
<feature type="domain" description="Protein EARLY FLOWERING 4" evidence="8">
    <location>
        <begin position="14"/>
        <end position="95"/>
    </location>
</feature>
<accession>A0AAW2DJB6</accession>
<dbReference type="AlphaFoldDB" id="A0AAW2DJB6"/>
<keyword evidence="2 6" id="KW-0853">WD repeat</keyword>
<dbReference type="EMBL" id="JAZDWU010000002">
    <property type="protein sequence ID" value="KAL0009887.1"/>
    <property type="molecule type" value="Genomic_DNA"/>
</dbReference>
<evidence type="ECO:0000313" key="10">
    <source>
        <dbReference type="Proteomes" id="UP001459277"/>
    </source>
</evidence>